<accession>A0A7V8VDF6</accession>
<evidence type="ECO:0000256" key="5">
    <source>
        <dbReference type="SAM" id="Phobius"/>
    </source>
</evidence>
<evidence type="ECO:0000313" key="6">
    <source>
        <dbReference type="EMBL" id="MBA2226033.1"/>
    </source>
</evidence>
<dbReference type="InterPro" id="IPR005702">
    <property type="entry name" value="Wzc-like_C"/>
</dbReference>
<dbReference type="Proteomes" id="UP000542342">
    <property type="component" value="Unassembled WGS sequence"/>
</dbReference>
<dbReference type="InterPro" id="IPR050445">
    <property type="entry name" value="Bact_polysacc_biosynth/exp"/>
</dbReference>
<sequence>MSSTTATAATPSGTGANPSLRLAVQRRGMPAPEAANTWRVLHYLRLHWLMILFCGSLLGGVAAYAAWQLLASKYESYALLQVSSVPAALANQNNPTQARTDFVTYLKTTAALLRSEFVLNAALRDIRDLPTIRNQKDPIKFLDEELIVQWQDGSEVVRIAFKSREPQDARRIVDAVQKAFMAEVIQKDVQEKQLFLRKVEEAQLELRKILERKAERPLAAREGGEGAGAGPNPPAGGPNPPVAGRGDHPLPVPPVLPAGAAGGAPALPVGAVPQGGPAAAGAPPAPNPILIPAAAMLPAEPAGWDRLIRSNPAIVVNKVTALIQEVERLPIEINHAQRRLAILREKMESIKNAPVSDITLQLVEKDPEVMAQVQRTRQALREYEFRRNAAADPEAPKLRELKASYEAHEAALAALRKEKADALERNRRLAEAQKVAAEMEEVIRSIQRLQEQLDTAKALLARTERQLVHLPLGEKVAEGSDGRIYRPELSDLDSTDGIYRRLVQQYYLTRLELDSPPRVRVIQSASTPIQRDMKKQIVGTIFAGLMGFVLVAAGVIAVETLAQRISSLQDVRQAAGLAVVGVIPGKAEAVFARSASERAAAVEAVDKLRAYVSQAYLTRGATVIGLTSALQDDGKAVVAVALAASIAHTGLRTLLVDFDLRRGQLHRFLGVENHNGVSEWLRGETDATAAIRSLSGGLHFLPAGRWTEEVRAAATGERLSQLLAAWKGSFDCVIVHNHALLAAAEALEVGRRCDVLLVCCQYRETTVPLLKRVAERILQLEAPSSGIVYVGASPAESLC</sequence>
<keyword evidence="5" id="KW-1133">Transmembrane helix</keyword>
<keyword evidence="5" id="KW-0472">Membrane</keyword>
<dbReference type="GO" id="GO:0005886">
    <property type="term" value="C:plasma membrane"/>
    <property type="evidence" value="ECO:0007669"/>
    <property type="project" value="TreeGrafter"/>
</dbReference>
<proteinExistence type="predicted"/>
<comment type="caution">
    <text evidence="6">The sequence shown here is derived from an EMBL/GenBank/DDBJ whole genome shotgun (WGS) entry which is preliminary data.</text>
</comment>
<feature type="coiled-coil region" evidence="3">
    <location>
        <begin position="398"/>
        <end position="466"/>
    </location>
</feature>
<keyword evidence="3" id="KW-0175">Coiled coil</keyword>
<evidence type="ECO:0000256" key="2">
    <source>
        <dbReference type="ARBA" id="ARBA00022840"/>
    </source>
</evidence>
<dbReference type="SUPFAM" id="SSF52540">
    <property type="entry name" value="P-loop containing nucleoside triphosphate hydrolases"/>
    <property type="match status" value="1"/>
</dbReference>
<keyword evidence="7" id="KW-1185">Reference proteome</keyword>
<protein>
    <submittedName>
        <fullName evidence="6">Uncharacterized protein</fullName>
    </submittedName>
</protein>
<reference evidence="6 7" key="1">
    <citation type="submission" date="2020-07" db="EMBL/GenBank/DDBJ databases">
        <title>Thermogemmata thermophila gen. nov., sp. nov., a novel moderate thermophilic planctomycete from a Kamchatka hot spring.</title>
        <authorList>
            <person name="Elcheninov A.G."/>
            <person name="Podosokorskaya O.A."/>
            <person name="Kovaleva O.L."/>
            <person name="Novikov A."/>
            <person name="Bonch-Osmolovskaya E.A."/>
            <person name="Toshchakov S.V."/>
            <person name="Kublanov I.V."/>
        </authorList>
    </citation>
    <scope>NUCLEOTIDE SEQUENCE [LARGE SCALE GENOMIC DNA]</scope>
    <source>
        <strain evidence="6 7">2918</strain>
    </source>
</reference>
<dbReference type="InterPro" id="IPR027417">
    <property type="entry name" value="P-loop_NTPase"/>
</dbReference>
<feature type="region of interest" description="Disordered" evidence="4">
    <location>
        <begin position="217"/>
        <end position="257"/>
    </location>
</feature>
<keyword evidence="2" id="KW-0067">ATP-binding</keyword>
<keyword evidence="5" id="KW-0812">Transmembrane</keyword>
<dbReference type="GO" id="GO:0004713">
    <property type="term" value="F:protein tyrosine kinase activity"/>
    <property type="evidence" value="ECO:0007669"/>
    <property type="project" value="TreeGrafter"/>
</dbReference>
<dbReference type="Gene3D" id="3.40.50.300">
    <property type="entry name" value="P-loop containing nucleotide triphosphate hydrolases"/>
    <property type="match status" value="1"/>
</dbReference>
<organism evidence="6 7">
    <name type="scientific">Thermogemmata fonticola</name>
    <dbReference type="NCBI Taxonomy" id="2755323"/>
    <lineage>
        <taxon>Bacteria</taxon>
        <taxon>Pseudomonadati</taxon>
        <taxon>Planctomycetota</taxon>
        <taxon>Planctomycetia</taxon>
        <taxon>Gemmatales</taxon>
        <taxon>Gemmataceae</taxon>
        <taxon>Thermogemmata</taxon>
    </lineage>
</organism>
<dbReference type="CDD" id="cd05387">
    <property type="entry name" value="BY-kinase"/>
    <property type="match status" value="1"/>
</dbReference>
<dbReference type="EMBL" id="JACEFB010000004">
    <property type="protein sequence ID" value="MBA2226033.1"/>
    <property type="molecule type" value="Genomic_DNA"/>
</dbReference>
<dbReference type="RefSeq" id="WP_194537470.1">
    <property type="nucleotide sequence ID" value="NZ_JACEFB010000004.1"/>
</dbReference>
<dbReference type="PANTHER" id="PTHR32309">
    <property type="entry name" value="TYROSINE-PROTEIN KINASE"/>
    <property type="match status" value="1"/>
</dbReference>
<evidence type="ECO:0000313" key="7">
    <source>
        <dbReference type="Proteomes" id="UP000542342"/>
    </source>
</evidence>
<gene>
    <name evidence="6" type="ORF">H0921_07645</name>
</gene>
<evidence type="ECO:0000256" key="1">
    <source>
        <dbReference type="ARBA" id="ARBA00022741"/>
    </source>
</evidence>
<feature type="transmembrane region" description="Helical" evidence="5">
    <location>
        <begin position="537"/>
        <end position="558"/>
    </location>
</feature>
<evidence type="ECO:0000256" key="3">
    <source>
        <dbReference type="SAM" id="Coils"/>
    </source>
</evidence>
<dbReference type="AlphaFoldDB" id="A0A7V8VDF6"/>
<feature type="transmembrane region" description="Helical" evidence="5">
    <location>
        <begin position="46"/>
        <end position="67"/>
    </location>
</feature>
<name>A0A7V8VDF6_9BACT</name>
<keyword evidence="1" id="KW-0547">Nucleotide-binding</keyword>
<dbReference type="PANTHER" id="PTHR32309:SF13">
    <property type="entry name" value="FERRIC ENTEROBACTIN TRANSPORT PROTEIN FEPE"/>
    <property type="match status" value="1"/>
</dbReference>
<feature type="compositionally biased region" description="Pro residues" evidence="4">
    <location>
        <begin position="231"/>
        <end position="241"/>
    </location>
</feature>
<evidence type="ECO:0000256" key="4">
    <source>
        <dbReference type="SAM" id="MobiDB-lite"/>
    </source>
</evidence>